<dbReference type="EC" id="2.7.7.2" evidence="15"/>
<dbReference type="EC" id="2.7.1.26" evidence="15"/>
<dbReference type="Gene3D" id="2.40.30.30">
    <property type="entry name" value="Riboflavin kinase-like"/>
    <property type="match status" value="1"/>
</dbReference>
<evidence type="ECO:0000256" key="5">
    <source>
        <dbReference type="ARBA" id="ARBA00022643"/>
    </source>
</evidence>
<dbReference type="EMBL" id="LRFC01000023">
    <property type="protein sequence ID" value="KZE65916.1"/>
    <property type="molecule type" value="Genomic_DNA"/>
</dbReference>
<dbReference type="GO" id="GO:0009398">
    <property type="term" value="P:FMN biosynthetic process"/>
    <property type="evidence" value="ECO:0007669"/>
    <property type="project" value="UniProtKB-UniRule"/>
</dbReference>
<dbReference type="FunFam" id="2.40.30.30:FF:000003">
    <property type="entry name" value="Riboflavin biosynthesis protein"/>
    <property type="match status" value="1"/>
</dbReference>
<dbReference type="Gene3D" id="3.40.50.620">
    <property type="entry name" value="HUPs"/>
    <property type="match status" value="1"/>
</dbReference>
<evidence type="ECO:0000256" key="14">
    <source>
        <dbReference type="ARBA" id="ARBA00049494"/>
    </source>
</evidence>
<evidence type="ECO:0000256" key="13">
    <source>
        <dbReference type="ARBA" id="ARBA00047880"/>
    </source>
</evidence>
<evidence type="ECO:0000256" key="6">
    <source>
        <dbReference type="ARBA" id="ARBA00022679"/>
    </source>
</evidence>
<dbReference type="PIRSF" id="PIRSF004491">
    <property type="entry name" value="FAD_Synth"/>
    <property type="match status" value="1"/>
</dbReference>
<keyword evidence="5 15" id="KW-0288">FMN</keyword>
<dbReference type="GO" id="GO:0008531">
    <property type="term" value="F:riboflavin kinase activity"/>
    <property type="evidence" value="ECO:0007669"/>
    <property type="project" value="UniProtKB-UniRule"/>
</dbReference>
<comment type="catalytic activity">
    <reaction evidence="13 15">
        <text>riboflavin + ATP = FMN + ADP + H(+)</text>
        <dbReference type="Rhea" id="RHEA:14357"/>
        <dbReference type="ChEBI" id="CHEBI:15378"/>
        <dbReference type="ChEBI" id="CHEBI:30616"/>
        <dbReference type="ChEBI" id="CHEBI:57986"/>
        <dbReference type="ChEBI" id="CHEBI:58210"/>
        <dbReference type="ChEBI" id="CHEBI:456216"/>
        <dbReference type="EC" id="2.7.1.26"/>
    </reaction>
</comment>
<keyword evidence="11 15" id="KW-0067">ATP-binding</keyword>
<keyword evidence="18" id="KW-1185">Reference proteome</keyword>
<dbReference type="SUPFAM" id="SSF82114">
    <property type="entry name" value="Riboflavin kinase-like"/>
    <property type="match status" value="1"/>
</dbReference>
<evidence type="ECO:0000256" key="3">
    <source>
        <dbReference type="ARBA" id="ARBA00005201"/>
    </source>
</evidence>
<feature type="domain" description="Riboflavin kinase" evidence="16">
    <location>
        <begin position="185"/>
        <end position="310"/>
    </location>
</feature>
<evidence type="ECO:0000256" key="8">
    <source>
        <dbReference type="ARBA" id="ARBA00022741"/>
    </source>
</evidence>
<dbReference type="Pfam" id="PF06574">
    <property type="entry name" value="FAD_syn"/>
    <property type="match status" value="1"/>
</dbReference>
<comment type="function">
    <text evidence="1">Catalyzes the phosphorylation of riboflavin to FMN followed by the adenylation of FMN to FAD.</text>
</comment>
<dbReference type="NCBIfam" id="NF004162">
    <property type="entry name" value="PRK05627.1-5"/>
    <property type="match status" value="1"/>
</dbReference>
<dbReference type="PANTHER" id="PTHR22749:SF6">
    <property type="entry name" value="RIBOFLAVIN KINASE"/>
    <property type="match status" value="1"/>
</dbReference>
<evidence type="ECO:0000256" key="1">
    <source>
        <dbReference type="ARBA" id="ARBA00002121"/>
    </source>
</evidence>
<comment type="caution">
    <text evidence="17">The sequence shown here is derived from an EMBL/GenBank/DDBJ whole genome shotgun (WGS) entry which is preliminary data.</text>
</comment>
<evidence type="ECO:0000313" key="18">
    <source>
        <dbReference type="Proteomes" id="UP000076567"/>
    </source>
</evidence>
<keyword evidence="6 15" id="KW-0808">Transferase</keyword>
<evidence type="ECO:0000256" key="12">
    <source>
        <dbReference type="ARBA" id="ARBA00023268"/>
    </source>
</evidence>
<dbReference type="AlphaFoldDB" id="A0A163QY09"/>
<dbReference type="CDD" id="cd02064">
    <property type="entry name" value="FAD_synthetase_N"/>
    <property type="match status" value="1"/>
</dbReference>
<dbReference type="Pfam" id="PF01687">
    <property type="entry name" value="Flavokinase"/>
    <property type="match status" value="1"/>
</dbReference>
<protein>
    <recommendedName>
        <fullName evidence="15">Riboflavin biosynthesis protein</fullName>
    </recommendedName>
    <domain>
        <recommendedName>
            <fullName evidence="15">Riboflavin kinase</fullName>
            <ecNumber evidence="15">2.7.1.26</ecNumber>
        </recommendedName>
        <alternativeName>
            <fullName evidence="15">Flavokinase</fullName>
        </alternativeName>
    </domain>
    <domain>
        <recommendedName>
            <fullName evidence="15">FMN adenylyltransferase</fullName>
            <ecNumber evidence="15">2.7.7.2</ecNumber>
        </recommendedName>
        <alternativeName>
            <fullName evidence="15">FAD pyrophosphorylase</fullName>
        </alternativeName>
        <alternativeName>
            <fullName evidence="15">FAD synthase</fullName>
        </alternativeName>
    </domain>
</protein>
<comment type="catalytic activity">
    <reaction evidence="14 15">
        <text>FMN + ATP + H(+) = FAD + diphosphate</text>
        <dbReference type="Rhea" id="RHEA:17237"/>
        <dbReference type="ChEBI" id="CHEBI:15378"/>
        <dbReference type="ChEBI" id="CHEBI:30616"/>
        <dbReference type="ChEBI" id="CHEBI:33019"/>
        <dbReference type="ChEBI" id="CHEBI:57692"/>
        <dbReference type="ChEBI" id="CHEBI:58210"/>
        <dbReference type="EC" id="2.7.7.2"/>
    </reaction>
</comment>
<accession>A0A163QY09</accession>
<gene>
    <name evidence="17" type="ORF">AWM68_05925</name>
</gene>
<dbReference type="OrthoDB" id="9803667at2"/>
<dbReference type="GO" id="GO:0005524">
    <property type="term" value="F:ATP binding"/>
    <property type="evidence" value="ECO:0007669"/>
    <property type="project" value="UniProtKB-UniRule"/>
</dbReference>
<dbReference type="UniPathway" id="UPA00276">
    <property type="reaction ID" value="UER00406"/>
</dbReference>
<evidence type="ECO:0000259" key="16">
    <source>
        <dbReference type="SMART" id="SM00904"/>
    </source>
</evidence>
<evidence type="ECO:0000256" key="7">
    <source>
        <dbReference type="ARBA" id="ARBA00022695"/>
    </source>
</evidence>
<evidence type="ECO:0000256" key="2">
    <source>
        <dbReference type="ARBA" id="ARBA00004726"/>
    </source>
</evidence>
<dbReference type="InterPro" id="IPR015864">
    <property type="entry name" value="FAD_synthase"/>
</dbReference>
<dbReference type="InterPro" id="IPR014729">
    <property type="entry name" value="Rossmann-like_a/b/a_fold"/>
</dbReference>
<dbReference type="InterPro" id="IPR023465">
    <property type="entry name" value="Riboflavin_kinase_dom_sf"/>
</dbReference>
<keyword evidence="12" id="KW-0511">Multifunctional enzyme</keyword>
<comment type="pathway">
    <text evidence="2 15">Cofactor biosynthesis; FAD biosynthesis; FAD from FMN: step 1/1.</text>
</comment>
<dbReference type="Proteomes" id="UP000076567">
    <property type="component" value="Unassembled WGS sequence"/>
</dbReference>
<dbReference type="RefSeq" id="WP_066240916.1">
    <property type="nucleotide sequence ID" value="NZ_LRFC01000023.1"/>
</dbReference>
<dbReference type="SMART" id="SM00904">
    <property type="entry name" value="Flavokinase"/>
    <property type="match status" value="1"/>
</dbReference>
<dbReference type="InterPro" id="IPR023468">
    <property type="entry name" value="Riboflavin_kinase"/>
</dbReference>
<evidence type="ECO:0000256" key="4">
    <source>
        <dbReference type="ARBA" id="ARBA00022630"/>
    </source>
</evidence>
<evidence type="ECO:0000256" key="15">
    <source>
        <dbReference type="PIRNR" id="PIRNR004491"/>
    </source>
</evidence>
<keyword evidence="8 15" id="KW-0547">Nucleotide-binding</keyword>
<evidence type="ECO:0000256" key="11">
    <source>
        <dbReference type="ARBA" id="ARBA00022840"/>
    </source>
</evidence>
<organism evidence="17 18">
    <name type="scientific">Fictibacillus phosphorivorans</name>
    <dbReference type="NCBI Taxonomy" id="1221500"/>
    <lineage>
        <taxon>Bacteria</taxon>
        <taxon>Bacillati</taxon>
        <taxon>Bacillota</taxon>
        <taxon>Bacilli</taxon>
        <taxon>Bacillales</taxon>
        <taxon>Fictibacillaceae</taxon>
        <taxon>Fictibacillus</taxon>
    </lineage>
</organism>
<keyword evidence="7 15" id="KW-0548">Nucleotidyltransferase</keyword>
<comment type="pathway">
    <text evidence="3 15">Cofactor biosynthesis; FMN biosynthesis; FMN from riboflavin (ATP route): step 1/1.</text>
</comment>
<dbReference type="GO" id="GO:0009231">
    <property type="term" value="P:riboflavin biosynthetic process"/>
    <property type="evidence" value="ECO:0007669"/>
    <property type="project" value="InterPro"/>
</dbReference>
<sequence>METIVISHPHHFQQDNLPPTILALGYFDGIHVGHQRVIRTAVELANKNGAVPAVMSFHPHPSVVLGKADHQWTYITPLEEKKKVLENMGVERFYLVKFDHVFAALDTKDFVDQYIIGLNVQHVVTGFDFSYGKYGKGNVETLVKESNGKFGQTVIEKIEKDGEKISSTLIRHFLKEGLVEELVPYLGRRYKLNGTVIHGDKRGRTIGFPTANLDTEDYSLPKVGVYAVEVTIDNESYYAMANVGHKPTFKEDQKKPSLEVHVFDFNHEIYGKTISVTWLKRIRDEKKFSGIDELISQLHADKSKTYEIIHSLQ</sequence>
<reference evidence="18" key="1">
    <citation type="submission" date="2016-01" db="EMBL/GenBank/DDBJ databases">
        <title>Draft genome of Chromobacterium sp. F49.</title>
        <authorList>
            <person name="Hong K.W."/>
        </authorList>
    </citation>
    <scope>NUCLEOTIDE SEQUENCE [LARGE SCALE GENOMIC DNA]</scope>
    <source>
        <strain evidence="18">P7IIIA</strain>
    </source>
</reference>
<dbReference type="GO" id="GO:0003919">
    <property type="term" value="F:FMN adenylyltransferase activity"/>
    <property type="evidence" value="ECO:0007669"/>
    <property type="project" value="UniProtKB-UniRule"/>
</dbReference>
<keyword evidence="10 15" id="KW-0274">FAD</keyword>
<dbReference type="PANTHER" id="PTHR22749">
    <property type="entry name" value="RIBOFLAVIN KINASE/FMN ADENYLYLTRANSFERASE"/>
    <property type="match status" value="1"/>
</dbReference>
<evidence type="ECO:0000256" key="10">
    <source>
        <dbReference type="ARBA" id="ARBA00022827"/>
    </source>
</evidence>
<evidence type="ECO:0000256" key="9">
    <source>
        <dbReference type="ARBA" id="ARBA00022777"/>
    </source>
</evidence>
<evidence type="ECO:0000313" key="17">
    <source>
        <dbReference type="EMBL" id="KZE65916.1"/>
    </source>
</evidence>
<dbReference type="FunFam" id="3.40.50.620:FF:000021">
    <property type="entry name" value="Riboflavin biosynthesis protein"/>
    <property type="match status" value="1"/>
</dbReference>
<comment type="similarity">
    <text evidence="15">Belongs to the ribF family.</text>
</comment>
<dbReference type="GO" id="GO:0006747">
    <property type="term" value="P:FAD biosynthetic process"/>
    <property type="evidence" value="ECO:0007669"/>
    <property type="project" value="UniProtKB-UniRule"/>
</dbReference>
<proteinExistence type="inferred from homology"/>
<name>A0A163QY09_9BACL</name>
<dbReference type="SUPFAM" id="SSF52374">
    <property type="entry name" value="Nucleotidylyl transferase"/>
    <property type="match status" value="1"/>
</dbReference>
<dbReference type="NCBIfam" id="TIGR00083">
    <property type="entry name" value="ribF"/>
    <property type="match status" value="1"/>
</dbReference>
<dbReference type="InterPro" id="IPR015865">
    <property type="entry name" value="Riboflavin_kinase_bac/euk"/>
</dbReference>
<keyword evidence="4 15" id="KW-0285">Flavoprotein</keyword>
<dbReference type="UniPathway" id="UPA00277">
    <property type="reaction ID" value="UER00407"/>
</dbReference>
<dbReference type="InterPro" id="IPR002606">
    <property type="entry name" value="Riboflavin_kinase_bac"/>
</dbReference>
<keyword evidence="9 15" id="KW-0418">Kinase</keyword>